<evidence type="ECO:0000313" key="2">
    <source>
        <dbReference type="Proteomes" id="UP000219612"/>
    </source>
</evidence>
<dbReference type="InterPro" id="IPR049790">
    <property type="entry name" value="Rv3655c/TadE"/>
</dbReference>
<organism evidence="1 2">
    <name type="scientific">Paractinoplanes atraurantiacus</name>
    <dbReference type="NCBI Taxonomy" id="1036182"/>
    <lineage>
        <taxon>Bacteria</taxon>
        <taxon>Bacillati</taxon>
        <taxon>Actinomycetota</taxon>
        <taxon>Actinomycetes</taxon>
        <taxon>Micromonosporales</taxon>
        <taxon>Micromonosporaceae</taxon>
        <taxon>Paractinoplanes</taxon>
    </lineage>
</organism>
<evidence type="ECO:0008006" key="3">
    <source>
        <dbReference type="Google" id="ProtNLM"/>
    </source>
</evidence>
<name>A0A285KHJ0_9ACTN</name>
<dbReference type="NCBIfam" id="NF041390">
    <property type="entry name" value="TadE_Rv3655c"/>
    <property type="match status" value="1"/>
</dbReference>
<accession>A0A285KHJ0</accession>
<keyword evidence="2" id="KW-1185">Reference proteome</keyword>
<sequence length="120" mass="11763">MRRRRWPGRDRGAFTAELAAGLPALMLLLAAGLTAVKAVTVHAQCVAVARDAALATARGEPAPGAAAGPAGAVVQISGEGEMVTARVSAPVRLLGGGLTVLTVEGSAVAAREPSAAVGTG</sequence>
<dbReference type="AlphaFoldDB" id="A0A285KHJ0"/>
<protein>
    <recommendedName>
        <fullName evidence="3">TadE-like protein</fullName>
    </recommendedName>
</protein>
<gene>
    <name evidence="1" type="ORF">SAMN05421748_13881</name>
</gene>
<evidence type="ECO:0000313" key="1">
    <source>
        <dbReference type="EMBL" id="SNY70886.1"/>
    </source>
</evidence>
<dbReference type="Proteomes" id="UP000219612">
    <property type="component" value="Unassembled WGS sequence"/>
</dbReference>
<proteinExistence type="predicted"/>
<dbReference type="EMBL" id="OBDY01000038">
    <property type="protein sequence ID" value="SNY70886.1"/>
    <property type="molecule type" value="Genomic_DNA"/>
</dbReference>
<dbReference type="RefSeq" id="WP_097328472.1">
    <property type="nucleotide sequence ID" value="NZ_OBDY01000038.1"/>
</dbReference>
<reference evidence="1 2" key="1">
    <citation type="submission" date="2017-09" db="EMBL/GenBank/DDBJ databases">
        <authorList>
            <person name="Ehlers B."/>
            <person name="Leendertz F.H."/>
        </authorList>
    </citation>
    <scope>NUCLEOTIDE SEQUENCE [LARGE SCALE GENOMIC DNA]</scope>
    <source>
        <strain evidence="1 2">CGMCC 4.6857</strain>
    </source>
</reference>